<dbReference type="InterPro" id="IPR001845">
    <property type="entry name" value="HTH_ArsR_DNA-bd_dom"/>
</dbReference>
<dbReference type="Proteomes" id="UP000050360">
    <property type="component" value="Unassembled WGS sequence"/>
</dbReference>
<comment type="caution">
    <text evidence="2">The sequence shown here is derived from an EMBL/GenBank/DDBJ whole genome shotgun (WGS) entry which is preliminary data.</text>
</comment>
<gene>
    <name evidence="2" type="ORF">MPEBLZ_00062</name>
</gene>
<feature type="domain" description="HTH arsR-type" evidence="1">
    <location>
        <begin position="1"/>
        <end position="89"/>
    </location>
</feature>
<dbReference type="InterPro" id="IPR011991">
    <property type="entry name" value="ArsR-like_HTH"/>
</dbReference>
<dbReference type="EMBL" id="LKCM01000009">
    <property type="protein sequence ID" value="KPQ45339.1"/>
    <property type="molecule type" value="Genomic_DNA"/>
</dbReference>
<dbReference type="GO" id="GO:0003700">
    <property type="term" value="F:DNA-binding transcription factor activity"/>
    <property type="evidence" value="ECO:0007669"/>
    <property type="project" value="InterPro"/>
</dbReference>
<name>A0A0P8E407_9EURY</name>
<reference evidence="2 3" key="1">
    <citation type="submission" date="2015-09" db="EMBL/GenBank/DDBJ databases">
        <title>A metagenomics-based metabolic model of nitrate-dependent anaerobic oxidation of methane by Methanoperedens-like archaea.</title>
        <authorList>
            <person name="Arshad A."/>
            <person name="Speth D.R."/>
            <person name="De Graaf R.M."/>
            <person name="Op Den Camp H.J."/>
            <person name="Jetten M.S."/>
            <person name="Welte C.U."/>
        </authorList>
    </citation>
    <scope>NUCLEOTIDE SEQUENCE [LARGE SCALE GENOMIC DNA]</scope>
</reference>
<dbReference type="InterPro" id="IPR013561">
    <property type="entry name" value="FilR1_middle_dom"/>
</dbReference>
<dbReference type="SMART" id="SM00418">
    <property type="entry name" value="HTH_ARSR"/>
    <property type="match status" value="1"/>
</dbReference>
<dbReference type="SUPFAM" id="SSF46785">
    <property type="entry name" value="Winged helix' DNA-binding domain"/>
    <property type="match status" value="1"/>
</dbReference>
<proteinExistence type="predicted"/>
<dbReference type="Pfam" id="PF25213">
    <property type="entry name" value="HVO_A0261_N"/>
    <property type="match status" value="1"/>
</dbReference>
<dbReference type="Gene3D" id="1.10.10.10">
    <property type="entry name" value="Winged helix-like DNA-binding domain superfamily/Winged helix DNA-binding domain"/>
    <property type="match status" value="1"/>
</dbReference>
<evidence type="ECO:0000259" key="1">
    <source>
        <dbReference type="PROSITE" id="PS50987"/>
    </source>
</evidence>
<accession>A0A0P8E407</accession>
<dbReference type="CDD" id="cd00090">
    <property type="entry name" value="HTH_ARSR"/>
    <property type="match status" value="1"/>
</dbReference>
<dbReference type="InterPro" id="IPR057527">
    <property type="entry name" value="HVO_A0261-like_N"/>
</dbReference>
<evidence type="ECO:0000313" key="3">
    <source>
        <dbReference type="Proteomes" id="UP000050360"/>
    </source>
</evidence>
<dbReference type="InterPro" id="IPR036388">
    <property type="entry name" value="WH-like_DNA-bd_sf"/>
</dbReference>
<sequence length="245" mass="28190">MKVYELFTELSSGKRLDILQALNEKHMTFTNLIKEVDMTSAEASRQLSRLTEARLIEKKGDGRYYNTLLGKLVISSISGMNFISEKSGYFLEHDTSPIPLDLLGQIDALSKGEIVTGVYNILNTQEKLSEGLSGHFWYMSDDFPRHHLPNIEKVLEKGMEIRVIFPKDLLSTLKLSEKNMEKIQFRAQDEIKLSVMTANRFSMLKLPGPDGKIDQNTALFGHDERFRKWCEKLFRYYWEAKGGIL</sequence>
<dbReference type="AlphaFoldDB" id="A0A0P8E407"/>
<organism evidence="2 3">
    <name type="scientific">Candidatus Methanoperedens nitratireducens</name>
    <dbReference type="NCBI Taxonomy" id="1392998"/>
    <lineage>
        <taxon>Archaea</taxon>
        <taxon>Methanobacteriati</taxon>
        <taxon>Methanobacteriota</taxon>
        <taxon>Stenosarchaea group</taxon>
        <taxon>Methanomicrobia</taxon>
        <taxon>Methanosarcinales</taxon>
        <taxon>ANME-2 cluster</taxon>
        <taxon>Candidatus Methanoperedentaceae</taxon>
        <taxon>Candidatus Methanoperedens</taxon>
    </lineage>
</organism>
<dbReference type="Pfam" id="PF08350">
    <property type="entry name" value="FilR1_middle"/>
    <property type="match status" value="1"/>
</dbReference>
<dbReference type="PROSITE" id="PS50987">
    <property type="entry name" value="HTH_ARSR_2"/>
    <property type="match status" value="1"/>
</dbReference>
<evidence type="ECO:0000313" key="2">
    <source>
        <dbReference type="EMBL" id="KPQ45339.1"/>
    </source>
</evidence>
<protein>
    <submittedName>
        <fullName evidence="2">ArsR family transcriptional regulator</fullName>
    </submittedName>
</protein>
<dbReference type="InterPro" id="IPR036390">
    <property type="entry name" value="WH_DNA-bd_sf"/>
</dbReference>